<dbReference type="AlphaFoldDB" id="A0A9P8T949"/>
<evidence type="ECO:0000313" key="1">
    <source>
        <dbReference type="EMBL" id="KAH3670204.1"/>
    </source>
</evidence>
<dbReference type="EMBL" id="JAEUBD010000983">
    <property type="protein sequence ID" value="KAH3670204.1"/>
    <property type="molecule type" value="Genomic_DNA"/>
</dbReference>
<dbReference type="Proteomes" id="UP000788993">
    <property type="component" value="Unassembled WGS sequence"/>
</dbReference>
<name>A0A9P8T949_9ASCO</name>
<accession>A0A9P8T949</accession>
<evidence type="ECO:0000313" key="2">
    <source>
        <dbReference type="Proteomes" id="UP000788993"/>
    </source>
</evidence>
<organism evidence="1 2">
    <name type="scientific">Ogataea polymorpha</name>
    <dbReference type="NCBI Taxonomy" id="460523"/>
    <lineage>
        <taxon>Eukaryota</taxon>
        <taxon>Fungi</taxon>
        <taxon>Dikarya</taxon>
        <taxon>Ascomycota</taxon>
        <taxon>Saccharomycotina</taxon>
        <taxon>Pichiomycetes</taxon>
        <taxon>Pichiales</taxon>
        <taxon>Pichiaceae</taxon>
        <taxon>Ogataea</taxon>
    </lineage>
</organism>
<protein>
    <submittedName>
        <fullName evidence="1">Uncharacterized protein</fullName>
    </submittedName>
</protein>
<keyword evidence="2" id="KW-1185">Reference proteome</keyword>
<reference evidence="1" key="2">
    <citation type="submission" date="2021-01" db="EMBL/GenBank/DDBJ databases">
        <authorList>
            <person name="Schikora-Tamarit M.A."/>
        </authorList>
    </citation>
    <scope>NUCLEOTIDE SEQUENCE</scope>
    <source>
        <strain evidence="1">NCAIM Y.01608</strain>
    </source>
</reference>
<comment type="caution">
    <text evidence="1">The sequence shown here is derived from an EMBL/GenBank/DDBJ whole genome shotgun (WGS) entry which is preliminary data.</text>
</comment>
<reference evidence="1" key="1">
    <citation type="journal article" date="2021" name="Open Biol.">
        <title>Shared evolutionary footprints suggest mitochondrial oxidative damage underlies multiple complex I losses in fungi.</title>
        <authorList>
            <person name="Schikora-Tamarit M.A."/>
            <person name="Marcet-Houben M."/>
            <person name="Nosek J."/>
            <person name="Gabaldon T."/>
        </authorList>
    </citation>
    <scope>NUCLEOTIDE SEQUENCE</scope>
    <source>
        <strain evidence="1">NCAIM Y.01608</strain>
    </source>
</reference>
<proteinExistence type="predicted"/>
<sequence>MVRSPTSSHILLTKTTAIHAAVASPIQLEATRQPNAIELPKSAATLRFLLGLASRVLVMAMARLKKNSVCEIPVASLDSCTNELSKATKRAPESAIL</sequence>
<gene>
    <name evidence="1" type="ORF">OGATHE_003017</name>
</gene>